<keyword evidence="2" id="KW-0288">FMN</keyword>
<evidence type="ECO:0000256" key="3">
    <source>
        <dbReference type="ARBA" id="ARBA00023002"/>
    </source>
</evidence>
<comment type="caution">
    <text evidence="5">The sequence shown here is derived from an EMBL/GenBank/DDBJ whole genome shotgun (WGS) entry which is preliminary data.</text>
</comment>
<dbReference type="NCBIfam" id="NF003720">
    <property type="entry name" value="PRK05329.1-3"/>
    <property type="match status" value="1"/>
</dbReference>
<dbReference type="InterPro" id="IPR009158">
    <property type="entry name" value="G3P_DH_GlpB_su"/>
</dbReference>
<name>A0A2H9T8H1_9ZZZZ</name>
<dbReference type="GO" id="GO:0009331">
    <property type="term" value="C:glycerol-3-phosphate dehydrogenase (FAD) complex"/>
    <property type="evidence" value="ECO:0007669"/>
    <property type="project" value="InterPro"/>
</dbReference>
<keyword evidence="1" id="KW-0285">Flavoprotein</keyword>
<dbReference type="NCBIfam" id="TIGR03378">
    <property type="entry name" value="glycerol3P_GlpB"/>
    <property type="match status" value="1"/>
</dbReference>
<dbReference type="Pfam" id="PF00890">
    <property type="entry name" value="FAD_binding_2"/>
    <property type="match status" value="1"/>
</dbReference>
<sequence length="435" mass="47271">MKYDSIIMGGGLAGLMCGLECVNAGLKTAIITAGDSALTFSSGAIDLLGFSPDNTPVSDPFNGISNLINNQSQHPYAKIGTPHIEESLTAFQNYMAEAEYPMTGDVTSNFWRLTAIGGMMPAFLGPVGIEQLPLNHPMQGIQRITIVNIAGFRDFQPEIMAAGLKRQLISSRTKITCIDIPAEKLGIEHPHLPELRSIELARLLKSPDHLSIIADQIKQQTPYADLFLMPAVMEQRDHESVTSELSRRLGKPVMELATLPPSLPGIRLQQAMKKLYTRKGGIFISGDTVETGQIKDGHLLNISTRHNPDYPLTSNAFVLATGSFFSNGLKSCRQTITEPVFDLDLSLAEKQQPWSSSRFFDSHSHGFITAGVKTNAHFNPAIQQQTIHNLYCAGSLLSHCNPVAEGSAGGISISSGWMAARHIIAQHHNHAAQQA</sequence>
<keyword evidence="3 5" id="KW-0560">Oxidoreductase</keyword>
<organism evidence="5">
    <name type="scientific">invertebrate metagenome</name>
    <dbReference type="NCBI Taxonomy" id="1711999"/>
    <lineage>
        <taxon>unclassified sequences</taxon>
        <taxon>metagenomes</taxon>
        <taxon>organismal metagenomes</taxon>
    </lineage>
</organism>
<dbReference type="InterPro" id="IPR036188">
    <property type="entry name" value="FAD/NAD-bd_sf"/>
</dbReference>
<gene>
    <name evidence="5" type="primary">glpB</name>
    <name evidence="5" type="ORF">CI610_01481</name>
</gene>
<dbReference type="EC" id="1.1.5.3" evidence="5"/>
<dbReference type="PIRSF" id="PIRSF000141">
    <property type="entry name" value="Anaerobic_G3P_dh"/>
    <property type="match status" value="1"/>
</dbReference>
<evidence type="ECO:0000313" key="5">
    <source>
        <dbReference type="EMBL" id="PJE79540.1"/>
    </source>
</evidence>
<dbReference type="AlphaFoldDB" id="A0A2H9T8H1"/>
<protein>
    <submittedName>
        <fullName evidence="5">Anaerobic glycerol-3-phosphate dehydrogenase subunit B</fullName>
        <ecNumber evidence="5">1.1.5.3</ecNumber>
    </submittedName>
</protein>
<dbReference type="EMBL" id="NSIT01000062">
    <property type="protein sequence ID" value="PJE79540.1"/>
    <property type="molecule type" value="Genomic_DNA"/>
</dbReference>
<reference evidence="5" key="1">
    <citation type="journal article" date="2017" name="Appl. Environ. Microbiol.">
        <title>Molecular characterization of an Endozoicomonas-like organism causing infection in king scallop Pecten maximus L.</title>
        <authorList>
            <person name="Cano I."/>
            <person name="van Aerle R."/>
            <person name="Ross S."/>
            <person name="Verner-Jeffreys D.W."/>
            <person name="Paley R.K."/>
            <person name="Rimmer G."/>
            <person name="Ryder D."/>
            <person name="Hooper P."/>
            <person name="Stone D."/>
            <person name="Feist S.W."/>
        </authorList>
    </citation>
    <scope>NUCLEOTIDE SEQUENCE</scope>
</reference>
<dbReference type="Gene3D" id="3.50.50.60">
    <property type="entry name" value="FAD/NAD(P)-binding domain"/>
    <property type="match status" value="1"/>
</dbReference>
<proteinExistence type="predicted"/>
<evidence type="ECO:0000259" key="4">
    <source>
        <dbReference type="Pfam" id="PF00890"/>
    </source>
</evidence>
<dbReference type="InterPro" id="IPR003953">
    <property type="entry name" value="FAD-dep_OxRdtase_2_FAD-bd"/>
</dbReference>
<evidence type="ECO:0000256" key="1">
    <source>
        <dbReference type="ARBA" id="ARBA00022630"/>
    </source>
</evidence>
<dbReference type="SUPFAM" id="SSF51905">
    <property type="entry name" value="FAD/NAD(P)-binding domain"/>
    <property type="match status" value="1"/>
</dbReference>
<evidence type="ECO:0000256" key="2">
    <source>
        <dbReference type="ARBA" id="ARBA00022643"/>
    </source>
</evidence>
<accession>A0A2H9T8H1</accession>
<dbReference type="GO" id="GO:0004368">
    <property type="term" value="F:glycerol-3-phosphate dehydrogenase (quinone) activity"/>
    <property type="evidence" value="ECO:0007669"/>
    <property type="project" value="UniProtKB-EC"/>
</dbReference>
<feature type="domain" description="FAD-dependent oxidoreductase 2 FAD-binding" evidence="4">
    <location>
        <begin position="4"/>
        <end position="410"/>
    </location>
</feature>